<dbReference type="GO" id="GO:0003677">
    <property type="term" value="F:DNA binding"/>
    <property type="evidence" value="ECO:0007669"/>
    <property type="project" value="UniProtKB-KW"/>
</dbReference>
<dbReference type="OrthoDB" id="677225at2"/>
<keyword evidence="2" id="KW-0805">Transcription regulation</keyword>
<keyword evidence="7" id="KW-1185">Reference proteome</keyword>
<comment type="caution">
    <text evidence="6">The sequence shown here is derived from an EMBL/GenBank/DDBJ whole genome shotgun (WGS) entry which is preliminary data.</text>
</comment>
<dbReference type="AlphaFoldDB" id="A0A1V9G9L5"/>
<dbReference type="GO" id="GO:0016987">
    <property type="term" value="F:sigma factor activity"/>
    <property type="evidence" value="ECO:0007669"/>
    <property type="project" value="UniProtKB-KW"/>
</dbReference>
<dbReference type="Proteomes" id="UP000192796">
    <property type="component" value="Unassembled WGS sequence"/>
</dbReference>
<dbReference type="SUPFAM" id="SSF88946">
    <property type="entry name" value="Sigma2 domain of RNA polymerase sigma factors"/>
    <property type="match status" value="1"/>
</dbReference>
<organism evidence="6 7">
    <name type="scientific">Niastella vici</name>
    <dbReference type="NCBI Taxonomy" id="1703345"/>
    <lineage>
        <taxon>Bacteria</taxon>
        <taxon>Pseudomonadati</taxon>
        <taxon>Bacteroidota</taxon>
        <taxon>Chitinophagia</taxon>
        <taxon>Chitinophagales</taxon>
        <taxon>Chitinophagaceae</taxon>
        <taxon>Niastella</taxon>
    </lineage>
</organism>
<protein>
    <submittedName>
        <fullName evidence="6">Uncharacterized protein</fullName>
    </submittedName>
</protein>
<sequence>MKAPGISDQLLVDLLVKKDRSAFTFLQDTYSPSLHGPLIELLRDKDIAADVLQKAFIAAYFTISDRKRRGQKLYTWMLNIALRHAIETVSVIEKWPTASQLQTASGGINALLNRMDAGPREVIRLIYDRGYSKAKAASRLKLPIYRIDELLQTGLQELQQYLNAYQWK</sequence>
<evidence type="ECO:0000313" key="6">
    <source>
        <dbReference type="EMBL" id="OQP67250.1"/>
    </source>
</evidence>
<dbReference type="PANTHER" id="PTHR43133">
    <property type="entry name" value="RNA POLYMERASE ECF-TYPE SIGMA FACTO"/>
    <property type="match status" value="1"/>
</dbReference>
<comment type="similarity">
    <text evidence="1">Belongs to the sigma-70 factor family. ECF subfamily.</text>
</comment>
<evidence type="ECO:0000256" key="5">
    <source>
        <dbReference type="ARBA" id="ARBA00023163"/>
    </source>
</evidence>
<dbReference type="EMBL" id="LVYD01000001">
    <property type="protein sequence ID" value="OQP67250.1"/>
    <property type="molecule type" value="Genomic_DNA"/>
</dbReference>
<accession>A0A1V9G9L5</accession>
<name>A0A1V9G9L5_9BACT</name>
<dbReference type="InterPro" id="IPR039425">
    <property type="entry name" value="RNA_pol_sigma-70-like"/>
</dbReference>
<evidence type="ECO:0000256" key="2">
    <source>
        <dbReference type="ARBA" id="ARBA00023015"/>
    </source>
</evidence>
<reference evidence="6 7" key="1">
    <citation type="submission" date="2016-03" db="EMBL/GenBank/DDBJ databases">
        <title>Niastella vici sp. nov., isolated from farmland soil.</title>
        <authorList>
            <person name="Chen L."/>
            <person name="Wang D."/>
            <person name="Yang S."/>
            <person name="Wang G."/>
        </authorList>
    </citation>
    <scope>NUCLEOTIDE SEQUENCE [LARGE SCALE GENOMIC DNA]</scope>
    <source>
        <strain evidence="6 7">DJ57</strain>
    </source>
</reference>
<dbReference type="STRING" id="1703345.A3860_02500"/>
<evidence type="ECO:0000256" key="3">
    <source>
        <dbReference type="ARBA" id="ARBA00023082"/>
    </source>
</evidence>
<dbReference type="InterPro" id="IPR013324">
    <property type="entry name" value="RNA_pol_sigma_r3/r4-like"/>
</dbReference>
<evidence type="ECO:0000313" key="7">
    <source>
        <dbReference type="Proteomes" id="UP000192796"/>
    </source>
</evidence>
<dbReference type="RefSeq" id="WP_081144945.1">
    <property type="nucleotide sequence ID" value="NZ_LVYD01000001.1"/>
</dbReference>
<dbReference type="SUPFAM" id="SSF88659">
    <property type="entry name" value="Sigma3 and sigma4 domains of RNA polymerase sigma factors"/>
    <property type="match status" value="1"/>
</dbReference>
<evidence type="ECO:0000256" key="4">
    <source>
        <dbReference type="ARBA" id="ARBA00023125"/>
    </source>
</evidence>
<proteinExistence type="inferred from homology"/>
<gene>
    <name evidence="6" type="ORF">A3860_02500</name>
</gene>
<keyword evidence="5" id="KW-0804">Transcription</keyword>
<dbReference type="Gene3D" id="1.10.1740.10">
    <property type="match status" value="1"/>
</dbReference>
<dbReference type="InterPro" id="IPR013325">
    <property type="entry name" value="RNA_pol_sigma_r2"/>
</dbReference>
<dbReference type="PANTHER" id="PTHR43133:SF8">
    <property type="entry name" value="RNA POLYMERASE SIGMA FACTOR HI_1459-RELATED"/>
    <property type="match status" value="1"/>
</dbReference>
<keyword evidence="3" id="KW-0731">Sigma factor</keyword>
<evidence type="ECO:0000256" key="1">
    <source>
        <dbReference type="ARBA" id="ARBA00010641"/>
    </source>
</evidence>
<keyword evidence="4" id="KW-0238">DNA-binding</keyword>
<dbReference type="GO" id="GO:0006352">
    <property type="term" value="P:DNA-templated transcription initiation"/>
    <property type="evidence" value="ECO:0007669"/>
    <property type="project" value="InterPro"/>
</dbReference>